<comment type="caution">
    <text evidence="13">The sequence shown here is derived from an EMBL/GenBank/DDBJ whole genome shotgun (WGS) entry which is preliminary data.</text>
</comment>
<evidence type="ECO:0000256" key="9">
    <source>
        <dbReference type="ARBA" id="ARBA00049187"/>
    </source>
</evidence>
<dbReference type="PANTHER" id="PTHR22912">
    <property type="entry name" value="DISULFIDE OXIDOREDUCTASE"/>
    <property type="match status" value="1"/>
</dbReference>
<dbReference type="NCBIfam" id="TIGR01350">
    <property type="entry name" value="lipoamide_DH"/>
    <property type="match status" value="1"/>
</dbReference>
<evidence type="ECO:0000256" key="4">
    <source>
        <dbReference type="ARBA" id="ARBA00022630"/>
    </source>
</evidence>
<keyword evidence="4 10" id="KW-0285">Flavoprotein</keyword>
<dbReference type="PIRSF" id="PIRSF000350">
    <property type="entry name" value="Mercury_reductase_MerA"/>
    <property type="match status" value="1"/>
</dbReference>
<sequence length="462" mass="48359">MTDLSCKFLVIGAGPGGYIAAIRAGQLGIETVIVEAAPVGGTCLNVGCIPSKALIHAAEEFEKAVHFAGDNPLGISAGTPKLDLAQTIAWKDGIVGKLTGGVAALLKKAGVKTVKGRATFVDGKTVRVDGEDGPMTIRAEAICIATGSVPVELPFLPFGKDIISSTEALSLSAPPKHLAIVGAGYIGMELGMAYAKLGSKVTIVEAEERILPLYDKELTRPVQKRAQALGIELLFGAKAKGKAATGLQIETADGKDATVKADKILVTVGRRPLTEGWGRENLVLDMHGRHIRIDERCRTSMAGLYAIGDVTGEPMLAHRAMAQGEMVAEIVAGEPRKWDKVAIPAICFTDPEIISVGLSPDEARDGEHDIETAIFPFAANGRALTMEADDGFVRVVARKDNHLVLGLQAVGKGCAELSAAFGLAMEMGATLEDIAGTIHAHPTQGEALQEAALRALGHALHI</sequence>
<dbReference type="RefSeq" id="WP_218446651.1">
    <property type="nucleotide sequence ID" value="NZ_JAGSPA010000005.1"/>
</dbReference>
<evidence type="ECO:0000256" key="7">
    <source>
        <dbReference type="ARBA" id="ARBA00023157"/>
    </source>
</evidence>
<protein>
    <recommendedName>
        <fullName evidence="3 10">Dihydrolipoyl dehydrogenase</fullName>
        <ecNumber evidence="2 10">1.8.1.4</ecNumber>
    </recommendedName>
</protein>
<dbReference type="InterPro" id="IPR006258">
    <property type="entry name" value="Lipoamide_DH"/>
</dbReference>
<keyword evidence="7" id="KW-1015">Disulfide bond</keyword>
<evidence type="ECO:0000259" key="11">
    <source>
        <dbReference type="Pfam" id="PF02852"/>
    </source>
</evidence>
<name>A0ABS6SHA5_9SPHN</name>
<evidence type="ECO:0000313" key="14">
    <source>
        <dbReference type="Proteomes" id="UP000722336"/>
    </source>
</evidence>
<keyword evidence="10" id="KW-0520">NAD</keyword>
<comment type="similarity">
    <text evidence="1 10">Belongs to the class-I pyridine nucleotide-disulfide oxidoreductase family.</text>
</comment>
<feature type="domain" description="FAD/NAD(P)-binding" evidence="12">
    <location>
        <begin position="8"/>
        <end position="324"/>
    </location>
</feature>
<dbReference type="InterPro" id="IPR050151">
    <property type="entry name" value="Class-I_Pyr_Nuc-Dis_Oxidored"/>
</dbReference>
<gene>
    <name evidence="13" type="primary">lpdA</name>
    <name evidence="13" type="ORF">KCG44_13535</name>
</gene>
<dbReference type="Pfam" id="PF07992">
    <property type="entry name" value="Pyr_redox_2"/>
    <property type="match status" value="1"/>
</dbReference>
<dbReference type="InterPro" id="IPR001100">
    <property type="entry name" value="Pyr_nuc-diS_OxRdtase"/>
</dbReference>
<evidence type="ECO:0000313" key="13">
    <source>
        <dbReference type="EMBL" id="MBV7257803.1"/>
    </source>
</evidence>
<dbReference type="PROSITE" id="PS00076">
    <property type="entry name" value="PYRIDINE_REDOX_1"/>
    <property type="match status" value="1"/>
</dbReference>
<comment type="miscellaneous">
    <text evidence="10">The active site is a redox-active disulfide bond.</text>
</comment>
<dbReference type="Proteomes" id="UP000722336">
    <property type="component" value="Unassembled WGS sequence"/>
</dbReference>
<comment type="catalytic activity">
    <reaction evidence="9 10">
        <text>N(6)-[(R)-dihydrolipoyl]-L-lysyl-[protein] + NAD(+) = N(6)-[(R)-lipoyl]-L-lysyl-[protein] + NADH + H(+)</text>
        <dbReference type="Rhea" id="RHEA:15045"/>
        <dbReference type="Rhea" id="RHEA-COMP:10474"/>
        <dbReference type="Rhea" id="RHEA-COMP:10475"/>
        <dbReference type="ChEBI" id="CHEBI:15378"/>
        <dbReference type="ChEBI" id="CHEBI:57540"/>
        <dbReference type="ChEBI" id="CHEBI:57945"/>
        <dbReference type="ChEBI" id="CHEBI:83099"/>
        <dbReference type="ChEBI" id="CHEBI:83100"/>
        <dbReference type="EC" id="1.8.1.4"/>
    </reaction>
</comment>
<keyword evidence="5 10" id="KW-0274">FAD</keyword>
<keyword evidence="8 10" id="KW-0676">Redox-active center</keyword>
<evidence type="ECO:0000259" key="12">
    <source>
        <dbReference type="Pfam" id="PF07992"/>
    </source>
</evidence>
<dbReference type="PANTHER" id="PTHR22912:SF160">
    <property type="entry name" value="DIHYDROLIPOYL DEHYDROGENASE"/>
    <property type="match status" value="1"/>
</dbReference>
<evidence type="ECO:0000256" key="1">
    <source>
        <dbReference type="ARBA" id="ARBA00007532"/>
    </source>
</evidence>
<feature type="domain" description="Pyridine nucleotide-disulphide oxidoreductase dimerisation" evidence="11">
    <location>
        <begin position="343"/>
        <end position="452"/>
    </location>
</feature>
<keyword evidence="6 10" id="KW-0560">Oxidoreductase</keyword>
<proteinExistence type="inferred from homology"/>
<comment type="cofactor">
    <cofactor evidence="10">
        <name>FAD</name>
        <dbReference type="ChEBI" id="CHEBI:57692"/>
    </cofactor>
    <text evidence="10">Binds 1 FAD per subunit.</text>
</comment>
<keyword evidence="14" id="KW-1185">Reference proteome</keyword>
<dbReference type="InterPro" id="IPR012999">
    <property type="entry name" value="Pyr_OxRdtase_I_AS"/>
</dbReference>
<evidence type="ECO:0000256" key="3">
    <source>
        <dbReference type="ARBA" id="ARBA00016961"/>
    </source>
</evidence>
<evidence type="ECO:0000256" key="2">
    <source>
        <dbReference type="ARBA" id="ARBA00012608"/>
    </source>
</evidence>
<dbReference type="EMBL" id="JAGSPA010000005">
    <property type="protein sequence ID" value="MBV7257803.1"/>
    <property type="molecule type" value="Genomic_DNA"/>
</dbReference>
<dbReference type="GO" id="GO:0004148">
    <property type="term" value="F:dihydrolipoyl dehydrogenase (NADH) activity"/>
    <property type="evidence" value="ECO:0007669"/>
    <property type="project" value="UniProtKB-EC"/>
</dbReference>
<organism evidence="13 14">
    <name type="scientific">Pacificimonas pallii</name>
    <dbReference type="NCBI Taxonomy" id="2827236"/>
    <lineage>
        <taxon>Bacteria</taxon>
        <taxon>Pseudomonadati</taxon>
        <taxon>Pseudomonadota</taxon>
        <taxon>Alphaproteobacteria</taxon>
        <taxon>Sphingomonadales</taxon>
        <taxon>Sphingosinicellaceae</taxon>
        <taxon>Pacificimonas</taxon>
    </lineage>
</organism>
<dbReference type="EC" id="1.8.1.4" evidence="2 10"/>
<reference evidence="13 14" key="1">
    <citation type="submission" date="2021-04" db="EMBL/GenBank/DDBJ databases">
        <authorList>
            <person name="Pira H."/>
            <person name="Risdian C."/>
            <person name="Wink J."/>
        </authorList>
    </citation>
    <scope>NUCLEOTIDE SEQUENCE [LARGE SCALE GENOMIC DNA]</scope>
    <source>
        <strain evidence="13 14">WHA3</strain>
    </source>
</reference>
<evidence type="ECO:0000256" key="5">
    <source>
        <dbReference type="ARBA" id="ARBA00022827"/>
    </source>
</evidence>
<dbReference type="Pfam" id="PF02852">
    <property type="entry name" value="Pyr_redox_dim"/>
    <property type="match status" value="1"/>
</dbReference>
<evidence type="ECO:0000256" key="8">
    <source>
        <dbReference type="ARBA" id="ARBA00023284"/>
    </source>
</evidence>
<dbReference type="InterPro" id="IPR004099">
    <property type="entry name" value="Pyr_nucl-diS_OxRdtase_dimer"/>
</dbReference>
<accession>A0ABS6SHA5</accession>
<evidence type="ECO:0000256" key="6">
    <source>
        <dbReference type="ARBA" id="ARBA00023002"/>
    </source>
</evidence>
<evidence type="ECO:0000256" key="10">
    <source>
        <dbReference type="RuleBase" id="RU003692"/>
    </source>
</evidence>
<dbReference type="InterPro" id="IPR023753">
    <property type="entry name" value="FAD/NAD-binding_dom"/>
</dbReference>